<dbReference type="Proteomes" id="UP001595604">
    <property type="component" value="Unassembled WGS sequence"/>
</dbReference>
<organism evidence="2 3">
    <name type="scientific">Novosphingobium bradum</name>
    <dbReference type="NCBI Taxonomy" id="1737444"/>
    <lineage>
        <taxon>Bacteria</taxon>
        <taxon>Pseudomonadati</taxon>
        <taxon>Pseudomonadota</taxon>
        <taxon>Alphaproteobacteria</taxon>
        <taxon>Sphingomonadales</taxon>
        <taxon>Sphingomonadaceae</taxon>
        <taxon>Novosphingobium</taxon>
    </lineage>
</organism>
<dbReference type="RefSeq" id="WP_379510436.1">
    <property type="nucleotide sequence ID" value="NZ_JBHRTQ010000010.1"/>
</dbReference>
<dbReference type="PROSITE" id="PS51318">
    <property type="entry name" value="TAT"/>
    <property type="match status" value="1"/>
</dbReference>
<evidence type="ECO:0000313" key="3">
    <source>
        <dbReference type="Proteomes" id="UP001595604"/>
    </source>
</evidence>
<protein>
    <submittedName>
        <fullName evidence="2">Uncharacterized protein</fullName>
    </submittedName>
</protein>
<feature type="chain" id="PRO_5047184713" evidence="1">
    <location>
        <begin position="42"/>
        <end position="253"/>
    </location>
</feature>
<accession>A0ABV7IXY5</accession>
<gene>
    <name evidence="2" type="ORF">ACFOD9_12455</name>
</gene>
<dbReference type="EMBL" id="JBHRTQ010000010">
    <property type="protein sequence ID" value="MFC3175062.1"/>
    <property type="molecule type" value="Genomic_DNA"/>
</dbReference>
<reference evidence="3" key="1">
    <citation type="journal article" date="2019" name="Int. J. Syst. Evol. Microbiol.">
        <title>The Global Catalogue of Microorganisms (GCM) 10K type strain sequencing project: providing services to taxonomists for standard genome sequencing and annotation.</title>
        <authorList>
            <consortium name="The Broad Institute Genomics Platform"/>
            <consortium name="The Broad Institute Genome Sequencing Center for Infectious Disease"/>
            <person name="Wu L."/>
            <person name="Ma J."/>
        </authorList>
    </citation>
    <scope>NUCLEOTIDE SEQUENCE [LARGE SCALE GENOMIC DNA]</scope>
    <source>
        <strain evidence="3">KCTC 42984</strain>
    </source>
</reference>
<dbReference type="InterPro" id="IPR006311">
    <property type="entry name" value="TAT_signal"/>
</dbReference>
<feature type="signal peptide" evidence="1">
    <location>
        <begin position="1"/>
        <end position="41"/>
    </location>
</feature>
<name>A0ABV7IXY5_9SPHN</name>
<evidence type="ECO:0000256" key="1">
    <source>
        <dbReference type="SAM" id="SignalP"/>
    </source>
</evidence>
<keyword evidence="3" id="KW-1185">Reference proteome</keyword>
<sequence length="253" mass="26665">MSGRLSPGAAGNRRRLDRALGMALAALAVPAGLAAAPAAQAQAAPFRAPAGPLVLTRELRRTLADGQQLVVRRRYHIQISASAAGFTVTGDLAGVEVEAPAAMADLAEVERQRPDTGLFPLELDRSGLIVARPAPTETVELGGARKAMTAYLARTDLTPAERTAALGMAARLQAQGQAQGNAWPADLFRPMPGERREQREMTLPDGRSGQVTVTVAASDGPGGVLEHMERRVITELDGTERLSLERWSLAAAP</sequence>
<proteinExistence type="predicted"/>
<keyword evidence="1" id="KW-0732">Signal</keyword>
<comment type="caution">
    <text evidence="2">The sequence shown here is derived from an EMBL/GenBank/DDBJ whole genome shotgun (WGS) entry which is preliminary data.</text>
</comment>
<evidence type="ECO:0000313" key="2">
    <source>
        <dbReference type="EMBL" id="MFC3175062.1"/>
    </source>
</evidence>